<dbReference type="EMBL" id="CAJOBF010011516">
    <property type="protein sequence ID" value="CAF4306937.1"/>
    <property type="molecule type" value="Genomic_DNA"/>
</dbReference>
<gene>
    <name evidence="3" type="ORF">UXM345_LOCUS33731</name>
    <name evidence="2" type="ORF">XDN619_LOCUS11333</name>
</gene>
<dbReference type="EMBL" id="CAJNRG010004305">
    <property type="protein sequence ID" value="CAF2065049.1"/>
    <property type="molecule type" value="Genomic_DNA"/>
</dbReference>
<sequence>MHHRSSSSSPSSSSSSLSPSSSSSSPHSRLLRFIQLESRLSSLHQSSASIKNGLPARLYRPSSSSSSRVDRESFTSRANRRHREHALAAKQRAGRYYSHYLHSSDSKLDFGCGSVRCTCPLPITASFNELRAEGDRLRDEKRLHESAACMSQAMDTFLARAGRYYVPLAGSDSSSGVDDGAVRDLSSTPVTPISNTPVALDSHTTSDAASVKNALSADERRRVHATAQSIVDKLNRSPSHDWIVRKRRTAPELSRTQELDGLSDRIASHSERDEDEDGSSSHASSSLSQSMSAAHHHYWHPETDPTRAHEIAQEYQNQLRQQWLAWENQQNIDQALRNKK</sequence>
<comment type="caution">
    <text evidence="2">The sequence shown here is derived from an EMBL/GenBank/DDBJ whole genome shotgun (WGS) entry which is preliminary data.</text>
</comment>
<evidence type="ECO:0000313" key="2">
    <source>
        <dbReference type="EMBL" id="CAF2065049.1"/>
    </source>
</evidence>
<proteinExistence type="predicted"/>
<name>A0A816QWC1_9BILA</name>
<dbReference type="Proteomes" id="UP000663887">
    <property type="component" value="Unassembled WGS sequence"/>
</dbReference>
<dbReference type="AlphaFoldDB" id="A0A816QWC1"/>
<evidence type="ECO:0000256" key="1">
    <source>
        <dbReference type="SAM" id="MobiDB-lite"/>
    </source>
</evidence>
<feature type="region of interest" description="Disordered" evidence="1">
    <location>
        <begin position="172"/>
        <end position="206"/>
    </location>
</feature>
<protein>
    <submittedName>
        <fullName evidence="2">Uncharacterized protein</fullName>
    </submittedName>
</protein>
<feature type="region of interest" description="Disordered" evidence="1">
    <location>
        <begin position="253"/>
        <end position="295"/>
    </location>
</feature>
<reference evidence="2" key="1">
    <citation type="submission" date="2021-02" db="EMBL/GenBank/DDBJ databases">
        <authorList>
            <person name="Nowell W R."/>
        </authorList>
    </citation>
    <scope>NUCLEOTIDE SEQUENCE</scope>
</reference>
<evidence type="ECO:0000313" key="4">
    <source>
        <dbReference type="Proteomes" id="UP000663887"/>
    </source>
</evidence>
<organism evidence="2 4">
    <name type="scientific">Rotaria magnacalcarata</name>
    <dbReference type="NCBI Taxonomy" id="392030"/>
    <lineage>
        <taxon>Eukaryota</taxon>
        <taxon>Metazoa</taxon>
        <taxon>Spiralia</taxon>
        <taxon>Gnathifera</taxon>
        <taxon>Rotifera</taxon>
        <taxon>Eurotatoria</taxon>
        <taxon>Bdelloidea</taxon>
        <taxon>Philodinida</taxon>
        <taxon>Philodinidae</taxon>
        <taxon>Rotaria</taxon>
    </lineage>
</organism>
<feature type="compositionally biased region" description="Low complexity" evidence="1">
    <location>
        <begin position="280"/>
        <end position="293"/>
    </location>
</feature>
<feature type="region of interest" description="Disordered" evidence="1">
    <location>
        <begin position="54"/>
        <end position="84"/>
    </location>
</feature>
<accession>A0A816QWC1</accession>
<feature type="compositionally biased region" description="Polar residues" evidence="1">
    <location>
        <begin position="185"/>
        <end position="206"/>
    </location>
</feature>
<feature type="region of interest" description="Disordered" evidence="1">
    <location>
        <begin position="1"/>
        <end position="28"/>
    </location>
</feature>
<dbReference type="Proteomes" id="UP000663842">
    <property type="component" value="Unassembled WGS sequence"/>
</dbReference>
<feature type="compositionally biased region" description="Basic and acidic residues" evidence="1">
    <location>
        <begin position="255"/>
        <end position="272"/>
    </location>
</feature>
<evidence type="ECO:0000313" key="3">
    <source>
        <dbReference type="EMBL" id="CAF4306937.1"/>
    </source>
</evidence>